<evidence type="ECO:0000313" key="2">
    <source>
        <dbReference type="EMBL" id="EYC15515.1"/>
    </source>
</evidence>
<proteinExistence type="predicted"/>
<evidence type="ECO:0000313" key="3">
    <source>
        <dbReference type="Proteomes" id="UP000024635"/>
    </source>
</evidence>
<organism evidence="2 3">
    <name type="scientific">Ancylostoma ceylanicum</name>
    <dbReference type="NCBI Taxonomy" id="53326"/>
    <lineage>
        <taxon>Eukaryota</taxon>
        <taxon>Metazoa</taxon>
        <taxon>Ecdysozoa</taxon>
        <taxon>Nematoda</taxon>
        <taxon>Chromadorea</taxon>
        <taxon>Rhabditida</taxon>
        <taxon>Rhabditina</taxon>
        <taxon>Rhabditomorpha</taxon>
        <taxon>Strongyloidea</taxon>
        <taxon>Ancylostomatidae</taxon>
        <taxon>Ancylostomatinae</taxon>
        <taxon>Ancylostoma</taxon>
    </lineage>
</organism>
<dbReference type="EMBL" id="JARK01001372">
    <property type="protein sequence ID" value="EYC15515.1"/>
    <property type="molecule type" value="Genomic_DNA"/>
</dbReference>
<feature type="region of interest" description="Disordered" evidence="1">
    <location>
        <begin position="89"/>
        <end position="125"/>
    </location>
</feature>
<dbReference type="Proteomes" id="UP000024635">
    <property type="component" value="Unassembled WGS sequence"/>
</dbReference>
<reference evidence="3" key="1">
    <citation type="journal article" date="2015" name="Nat. Genet.">
        <title>The genome and transcriptome of the zoonotic hookworm Ancylostoma ceylanicum identify infection-specific gene families.</title>
        <authorList>
            <person name="Schwarz E.M."/>
            <person name="Hu Y."/>
            <person name="Antoshechkin I."/>
            <person name="Miller M.M."/>
            <person name="Sternberg P.W."/>
            <person name="Aroian R.V."/>
        </authorList>
    </citation>
    <scope>NUCLEOTIDE SEQUENCE</scope>
    <source>
        <strain evidence="3">HY135</strain>
    </source>
</reference>
<gene>
    <name evidence="2" type="primary">Acey_s0036.g3187</name>
    <name evidence="2" type="ORF">Y032_0036g3187</name>
</gene>
<evidence type="ECO:0000256" key="1">
    <source>
        <dbReference type="SAM" id="MobiDB-lite"/>
    </source>
</evidence>
<dbReference type="AlphaFoldDB" id="A0A016UK07"/>
<comment type="caution">
    <text evidence="2">The sequence shown here is derived from an EMBL/GenBank/DDBJ whole genome shotgun (WGS) entry which is preliminary data.</text>
</comment>
<feature type="compositionally biased region" description="Low complexity" evidence="1">
    <location>
        <begin position="95"/>
        <end position="104"/>
    </location>
</feature>
<name>A0A016UK07_9BILA</name>
<sequence length="152" mass="16331">MLEPVAMYTATKPCCCGGAQRLRGGVNEGTSTESGRLRVYPTPESIPKRITKSTQKVKVAVAQQHHKSTFRVPFNVKLAVIRFPSSFRSSESLCPSARSASRGAVSRRRRASPPRGAVSPGRRPSRATAASCEAHSSLAMCPQLCAFSSLLL</sequence>
<protein>
    <submittedName>
        <fullName evidence="2">Uncharacterized protein</fullName>
    </submittedName>
</protein>
<keyword evidence="3" id="KW-1185">Reference proteome</keyword>
<accession>A0A016UK07</accession>